<evidence type="ECO:0000259" key="4">
    <source>
        <dbReference type="PROSITE" id="PS51272"/>
    </source>
</evidence>
<dbReference type="OrthoDB" id="2020668at2759"/>
<feature type="domain" description="SLH" evidence="4">
    <location>
        <begin position="292"/>
        <end position="368"/>
    </location>
</feature>
<dbReference type="InterPro" id="IPR001119">
    <property type="entry name" value="SLH_dom"/>
</dbReference>
<evidence type="ECO:0000256" key="2">
    <source>
        <dbReference type="SAM" id="MobiDB-lite"/>
    </source>
</evidence>
<reference evidence="5 7" key="2">
    <citation type="journal article" date="2018" name="Plant J.">
        <title>The Physcomitrella patens chromosome-scale assembly reveals moss genome structure and evolution.</title>
        <authorList>
            <person name="Lang D."/>
            <person name="Ullrich K.K."/>
            <person name="Murat F."/>
            <person name="Fuchs J."/>
            <person name="Jenkins J."/>
            <person name="Haas F.B."/>
            <person name="Piednoel M."/>
            <person name="Gundlach H."/>
            <person name="Van Bel M."/>
            <person name="Meyberg R."/>
            <person name="Vives C."/>
            <person name="Morata J."/>
            <person name="Symeonidi A."/>
            <person name="Hiss M."/>
            <person name="Muchero W."/>
            <person name="Kamisugi Y."/>
            <person name="Saleh O."/>
            <person name="Blanc G."/>
            <person name="Decker E.L."/>
            <person name="van Gessel N."/>
            <person name="Grimwood J."/>
            <person name="Hayes R.D."/>
            <person name="Graham S.W."/>
            <person name="Gunter L.E."/>
            <person name="McDaniel S.F."/>
            <person name="Hoernstein S.N.W."/>
            <person name="Larsson A."/>
            <person name="Li F.W."/>
            <person name="Perroud P.F."/>
            <person name="Phillips J."/>
            <person name="Ranjan P."/>
            <person name="Rokshar D.S."/>
            <person name="Rothfels C.J."/>
            <person name="Schneider L."/>
            <person name="Shu S."/>
            <person name="Stevenson D.W."/>
            <person name="Thummler F."/>
            <person name="Tillich M."/>
            <person name="Villarreal Aguilar J.C."/>
            <person name="Widiez T."/>
            <person name="Wong G.K."/>
            <person name="Wymore A."/>
            <person name="Zhang Y."/>
            <person name="Zimmer A.D."/>
            <person name="Quatrano R.S."/>
            <person name="Mayer K.F.X."/>
            <person name="Goodstein D."/>
            <person name="Casacuberta J.M."/>
            <person name="Vandepoele K."/>
            <person name="Reski R."/>
            <person name="Cuming A.C."/>
            <person name="Tuskan G.A."/>
            <person name="Maumus F."/>
            <person name="Salse J."/>
            <person name="Schmutz J."/>
            <person name="Rensing S.A."/>
        </authorList>
    </citation>
    <scope>NUCLEOTIDE SEQUENCE [LARGE SCALE GENOMIC DNA]</scope>
    <source>
        <strain evidence="6 7">cv. Gransden 2004</strain>
    </source>
</reference>
<dbReference type="STRING" id="3218.A0A2K1IK87"/>
<evidence type="ECO:0000256" key="3">
    <source>
        <dbReference type="SAM" id="Phobius"/>
    </source>
</evidence>
<feature type="region of interest" description="Disordered" evidence="2">
    <location>
        <begin position="124"/>
        <end position="173"/>
    </location>
</feature>
<dbReference type="PANTHER" id="PTHR33740:SF3">
    <property type="entry name" value="GPI-ANCHORED ADHESIN-LIKE PROTEIN"/>
    <property type="match status" value="1"/>
</dbReference>
<dbReference type="PROSITE" id="PS51272">
    <property type="entry name" value="SLH"/>
    <property type="match status" value="1"/>
</dbReference>
<accession>A0A2K1IK87</accession>
<keyword evidence="3" id="KW-1133">Transmembrane helix</keyword>
<name>A0A2K1IK87_PHYPA</name>
<feature type="compositionally biased region" description="Acidic residues" evidence="2">
    <location>
        <begin position="207"/>
        <end position="216"/>
    </location>
</feature>
<dbReference type="EnsemblPlants" id="Pp3c23_21530V3.1">
    <property type="protein sequence ID" value="Pp3c23_21530V3.1"/>
    <property type="gene ID" value="Pp3c23_21530"/>
</dbReference>
<evidence type="ECO:0000313" key="5">
    <source>
        <dbReference type="EMBL" id="PNR29694.1"/>
    </source>
</evidence>
<evidence type="ECO:0000313" key="6">
    <source>
        <dbReference type="EnsemblPlants" id="Pp3c23_21530V3.1"/>
    </source>
</evidence>
<dbReference type="Proteomes" id="UP000006727">
    <property type="component" value="Chromosome 23"/>
</dbReference>
<sequence>MAFVAVRPLRASLCVAQHPGLGFRRTQQVRGRVAVPALRSRLLSVRCNASEGESERSEAEDVKKDLKTDSADEEFGGWSAAEPEDESQGSSWKAGLLRIGAGFVLAIGVSLISYTYWQKQGRTLAPNQPSQTSTQESKAVQEAPQQQEALSKASSNEADHGDEAAFVDVSERNDDDYIDEELDEGNYSDKHQDQGEEKEQGDSNQVDAEETDDIDSDSQGRDLKMVVLTVVDRMQEMAVSALQALKVVEDEVDPGAICIRRNYARWLIATSNTLSRSSATKVLPAMYIEGETELAFDDITPEDPDFPAIQGLAEAGLIPSKLSSVDIQSAEKASSGVRFSPDSPLTRQDLLSWKIALDRRSLAAISKEDFQAQSGFMDADYIESKLWPAIVSDLYSGDSSIIATAFGFTRMFQPQKPATNGQAAIALASGDTSDLFGEELARLQAERMADDAVAADAAMEARAQEEVKALYSGEIESERKRREEVEKSFEEVKSNLERVEAERQSEKETMMKSQAAVVAEKKLLHDLYQKVDDQLQTLSTLRAEVANEKERLHKLTSKVEVDQESASRLKADLESEKKALVLARTWAEEEAEKAREQARVLGEARQRWAGRGIDVNVDKSFDEDNVPGPSWRFGGANTETNKSIQRAPLQDVMDKGQDLKTKVNNSIVTYWHAFLDVLSRFVQRIRELLELMRSRVSQVIQSVFVSTRDRVQDSGSVVSGKLRGAKSAVSDMSAVAIDGTKRFADGCKTEVGRIAQRFKRD</sequence>
<feature type="region of interest" description="Disordered" evidence="2">
    <location>
        <begin position="185"/>
        <end position="219"/>
    </location>
</feature>
<evidence type="ECO:0000313" key="7">
    <source>
        <dbReference type="Proteomes" id="UP000006727"/>
    </source>
</evidence>
<feature type="compositionally biased region" description="Basic and acidic residues" evidence="2">
    <location>
        <begin position="187"/>
        <end position="201"/>
    </location>
</feature>
<dbReference type="RefSeq" id="XP_024362381.1">
    <property type="nucleotide sequence ID" value="XM_024506613.2"/>
</dbReference>
<dbReference type="OMA" id="LSNHNMP"/>
<reference evidence="5 7" key="1">
    <citation type="journal article" date="2008" name="Science">
        <title>The Physcomitrella genome reveals evolutionary insights into the conquest of land by plants.</title>
        <authorList>
            <person name="Rensing S."/>
            <person name="Lang D."/>
            <person name="Zimmer A."/>
            <person name="Terry A."/>
            <person name="Salamov A."/>
            <person name="Shapiro H."/>
            <person name="Nishiyama T."/>
            <person name="Perroud P.-F."/>
            <person name="Lindquist E."/>
            <person name="Kamisugi Y."/>
            <person name="Tanahashi T."/>
            <person name="Sakakibara K."/>
            <person name="Fujita T."/>
            <person name="Oishi K."/>
            <person name="Shin-I T."/>
            <person name="Kuroki Y."/>
            <person name="Toyoda A."/>
            <person name="Suzuki Y."/>
            <person name="Hashimoto A."/>
            <person name="Yamaguchi K."/>
            <person name="Sugano A."/>
            <person name="Kohara Y."/>
            <person name="Fujiyama A."/>
            <person name="Anterola A."/>
            <person name="Aoki S."/>
            <person name="Ashton N."/>
            <person name="Barbazuk W.B."/>
            <person name="Barker E."/>
            <person name="Bennetzen J."/>
            <person name="Bezanilla M."/>
            <person name="Blankenship R."/>
            <person name="Cho S.H."/>
            <person name="Dutcher S."/>
            <person name="Estelle M."/>
            <person name="Fawcett J.A."/>
            <person name="Gundlach H."/>
            <person name="Hanada K."/>
            <person name="Heyl A."/>
            <person name="Hicks K.A."/>
            <person name="Hugh J."/>
            <person name="Lohr M."/>
            <person name="Mayer K."/>
            <person name="Melkozernov A."/>
            <person name="Murata T."/>
            <person name="Nelson D."/>
            <person name="Pils B."/>
            <person name="Prigge M."/>
            <person name="Reiss B."/>
            <person name="Renner T."/>
            <person name="Rombauts S."/>
            <person name="Rushton P."/>
            <person name="Sanderfoot A."/>
            <person name="Schween G."/>
            <person name="Shiu S.-H."/>
            <person name="Stueber K."/>
            <person name="Theodoulou F.L."/>
            <person name="Tu H."/>
            <person name="Van de Peer Y."/>
            <person name="Verrier P.J."/>
            <person name="Waters E."/>
            <person name="Wood A."/>
            <person name="Yang L."/>
            <person name="Cove D."/>
            <person name="Cuming A."/>
            <person name="Hasebe M."/>
            <person name="Lucas S."/>
            <person name="Mishler D.B."/>
            <person name="Reski R."/>
            <person name="Grigoriev I."/>
            <person name="Quatrano R.S."/>
            <person name="Boore J.L."/>
        </authorList>
    </citation>
    <scope>NUCLEOTIDE SEQUENCE [LARGE SCALE GENOMIC DNA]</scope>
    <source>
        <strain evidence="6 7">cv. Gransden 2004</strain>
    </source>
</reference>
<feature type="coiled-coil region" evidence="1">
    <location>
        <begin position="475"/>
        <end position="558"/>
    </location>
</feature>
<feature type="compositionally biased region" description="Basic and acidic residues" evidence="2">
    <location>
        <begin position="53"/>
        <end position="70"/>
    </location>
</feature>
<dbReference type="AlphaFoldDB" id="A0A2K1IK87"/>
<dbReference type="PANTHER" id="PTHR33740">
    <property type="entry name" value="GPI-ANCHORED ADHESIN-LIKE PROTEIN"/>
    <property type="match status" value="1"/>
</dbReference>
<dbReference type="SMR" id="A0A2K1IK87"/>
<feature type="compositionally biased region" description="Polar residues" evidence="2">
    <location>
        <begin position="124"/>
        <end position="156"/>
    </location>
</feature>
<keyword evidence="3" id="KW-0472">Membrane</keyword>
<reference evidence="6" key="3">
    <citation type="submission" date="2020-12" db="UniProtKB">
        <authorList>
            <consortium name="EnsemblPlants"/>
        </authorList>
    </citation>
    <scope>IDENTIFICATION</scope>
</reference>
<dbReference type="EMBL" id="ABEU02000023">
    <property type="protein sequence ID" value="PNR29694.1"/>
    <property type="molecule type" value="Genomic_DNA"/>
</dbReference>
<keyword evidence="1" id="KW-0175">Coiled coil</keyword>
<dbReference type="Gramene" id="Pp3c23_21530V3.1">
    <property type="protein sequence ID" value="Pp3c23_21530V3.1"/>
    <property type="gene ID" value="Pp3c23_21530"/>
</dbReference>
<dbReference type="EnsemblPlants" id="Pp3c23_21530V3.2">
    <property type="protein sequence ID" value="Pp3c23_21530V3.2"/>
    <property type="gene ID" value="Pp3c23_21530"/>
</dbReference>
<feature type="region of interest" description="Disordered" evidence="2">
    <location>
        <begin position="49"/>
        <end position="89"/>
    </location>
</feature>
<dbReference type="Gramene" id="Pp3c23_21530V3.2">
    <property type="protein sequence ID" value="Pp3c23_21530V3.2"/>
    <property type="gene ID" value="Pp3c23_21530"/>
</dbReference>
<dbReference type="GeneID" id="112275888"/>
<organism evidence="5">
    <name type="scientific">Physcomitrium patens</name>
    <name type="common">Spreading-leaved earth moss</name>
    <name type="synonym">Physcomitrella patens</name>
    <dbReference type="NCBI Taxonomy" id="3218"/>
    <lineage>
        <taxon>Eukaryota</taxon>
        <taxon>Viridiplantae</taxon>
        <taxon>Streptophyta</taxon>
        <taxon>Embryophyta</taxon>
        <taxon>Bryophyta</taxon>
        <taxon>Bryophytina</taxon>
        <taxon>Bryopsida</taxon>
        <taxon>Funariidae</taxon>
        <taxon>Funariales</taxon>
        <taxon>Funariaceae</taxon>
        <taxon>Physcomitrium</taxon>
    </lineage>
</organism>
<protein>
    <recommendedName>
        <fullName evidence="4">SLH domain-containing protein</fullName>
    </recommendedName>
</protein>
<evidence type="ECO:0000256" key="1">
    <source>
        <dbReference type="SAM" id="Coils"/>
    </source>
</evidence>
<keyword evidence="3" id="KW-0812">Transmembrane</keyword>
<proteinExistence type="predicted"/>
<keyword evidence="7" id="KW-1185">Reference proteome</keyword>
<gene>
    <name evidence="6" type="primary">LOC112275888</name>
    <name evidence="5" type="ORF">PHYPA_028388</name>
</gene>
<dbReference type="PaxDb" id="3218-PP1S335_17V6.1"/>
<feature type="transmembrane region" description="Helical" evidence="3">
    <location>
        <begin position="96"/>
        <end position="117"/>
    </location>
</feature>